<dbReference type="EMBL" id="JH793487">
    <property type="protein sequence ID" value="ELQ37013.1"/>
    <property type="molecule type" value="Genomic_DNA"/>
</dbReference>
<gene>
    <name evidence="1" type="ORF">OOU_Y34scaffold00622g1</name>
</gene>
<evidence type="ECO:0000313" key="1">
    <source>
        <dbReference type="EMBL" id="ELQ37013.1"/>
    </source>
</evidence>
<protein>
    <submittedName>
        <fullName evidence="1">Uncharacterized protein</fullName>
    </submittedName>
</protein>
<dbReference type="AlphaFoldDB" id="A0AA97PJS4"/>
<name>A0AA97PJS4_PYRO3</name>
<organism evidence="1">
    <name type="scientific">Pyricularia oryzae (strain Y34)</name>
    <name type="common">Rice blast fungus</name>
    <name type="synonym">Magnaporthe oryzae</name>
    <dbReference type="NCBI Taxonomy" id="1143189"/>
    <lineage>
        <taxon>Eukaryota</taxon>
        <taxon>Fungi</taxon>
        <taxon>Dikarya</taxon>
        <taxon>Ascomycota</taxon>
        <taxon>Pezizomycotina</taxon>
        <taxon>Sordariomycetes</taxon>
        <taxon>Sordariomycetidae</taxon>
        <taxon>Magnaporthales</taxon>
        <taxon>Pyriculariaceae</taxon>
        <taxon>Pyricularia</taxon>
    </lineage>
</organism>
<accession>A0AA97PJS4</accession>
<dbReference type="Proteomes" id="UP000011086">
    <property type="component" value="Unassembled WGS sequence"/>
</dbReference>
<proteinExistence type="predicted"/>
<reference evidence="1" key="1">
    <citation type="journal article" date="2012" name="PLoS Genet.">
        <title>Comparative analysis of the genomes of two field isolates of the rice blast fungus Magnaporthe oryzae.</title>
        <authorList>
            <person name="Xue M."/>
            <person name="Yang J."/>
            <person name="Li Z."/>
            <person name="Hu S."/>
            <person name="Yao N."/>
            <person name="Dean R.A."/>
            <person name="Zhao W."/>
            <person name="Shen M."/>
            <person name="Zhang H."/>
            <person name="Li C."/>
            <person name="Liu L."/>
            <person name="Cao L."/>
            <person name="Xu X."/>
            <person name="Xing Y."/>
            <person name="Hsiang T."/>
            <person name="Zhang Z."/>
            <person name="Xu J.R."/>
            <person name="Peng Y.L."/>
        </authorList>
    </citation>
    <scope>NUCLEOTIDE SEQUENCE</scope>
    <source>
        <strain evidence="1">Y34</strain>
    </source>
</reference>
<sequence length="455" mass="50231">MRTNAFYSNRIVEASGLKFCVDACPPVDVRIRIPASMEVETWASISSAEENLDDEDGSEFSNGPRQKMVNVSNEVVTIHRGSHYIRHNCRSTKVSLWSPNPISQKTIKAFIAANADHVRADEIGQENVLWVHAIRYWSVVAGMVDSNSSSEFVEVEDPDEKAIQAVSAAHSSFVYNYPSQAFSALAAKGARWRNSGDVAGGLMATGWVRRWLESMGYWSNNGKFSDATGCRDAEDDHNARASLAFSIATRAAGVHPILAMLAPDDDDHFALVRPRWGILHYLYVNEASRAIMTDKLQVADTSVVVEAVGILARLVAEGKVSHVKHVEQVQSLLDAYDSIKTNGIKVAPYSSWFIQGHPAGNRTVPFNQKCPKFSAIVGELAAVAVRYHPAIPAALLAAEAELCLPYDRNRWAVLGQVRSETSNEVAIGEKGEVLVPYIAEPWFHTKERRKRQLLE</sequence>